<accession>A0A381U8Z4</accession>
<sequence>MEARWPLRLWEESSSSLVLGEIVLDDPIDDGAGLACAGPSVDDDVRI</sequence>
<proteinExistence type="predicted"/>
<name>A0A381U8Z4_9ZZZZ</name>
<gene>
    <name evidence="1" type="ORF">METZ01_LOCUS77544</name>
</gene>
<dbReference type="EMBL" id="UINC01005971">
    <property type="protein sequence ID" value="SVA24690.1"/>
    <property type="molecule type" value="Genomic_DNA"/>
</dbReference>
<reference evidence="1" key="1">
    <citation type="submission" date="2018-05" db="EMBL/GenBank/DDBJ databases">
        <authorList>
            <person name="Lanie J.A."/>
            <person name="Ng W.-L."/>
            <person name="Kazmierczak K.M."/>
            <person name="Andrzejewski T.M."/>
            <person name="Davidsen T.M."/>
            <person name="Wayne K.J."/>
            <person name="Tettelin H."/>
            <person name="Glass J.I."/>
            <person name="Rusch D."/>
            <person name="Podicherti R."/>
            <person name="Tsui H.-C.T."/>
            <person name="Winkler M.E."/>
        </authorList>
    </citation>
    <scope>NUCLEOTIDE SEQUENCE</scope>
</reference>
<organism evidence="1">
    <name type="scientific">marine metagenome</name>
    <dbReference type="NCBI Taxonomy" id="408172"/>
    <lineage>
        <taxon>unclassified sequences</taxon>
        <taxon>metagenomes</taxon>
        <taxon>ecological metagenomes</taxon>
    </lineage>
</organism>
<protein>
    <submittedName>
        <fullName evidence="1">Uncharacterized protein</fullName>
    </submittedName>
</protein>
<evidence type="ECO:0000313" key="1">
    <source>
        <dbReference type="EMBL" id="SVA24690.1"/>
    </source>
</evidence>
<dbReference type="AlphaFoldDB" id="A0A381U8Z4"/>